<dbReference type="Proteomes" id="UP000887159">
    <property type="component" value="Unassembled WGS sequence"/>
</dbReference>
<protein>
    <submittedName>
        <fullName evidence="1">Transposable element Tcb1 transposase</fullName>
    </submittedName>
</protein>
<evidence type="ECO:0000313" key="1">
    <source>
        <dbReference type="EMBL" id="GFY25014.1"/>
    </source>
</evidence>
<dbReference type="Gene3D" id="3.30.420.10">
    <property type="entry name" value="Ribonuclease H-like superfamily/Ribonuclease H"/>
    <property type="match status" value="1"/>
</dbReference>
<organism evidence="1 2">
    <name type="scientific">Trichonephila clavipes</name>
    <name type="common">Golden silk orbweaver</name>
    <name type="synonym">Nephila clavipes</name>
    <dbReference type="NCBI Taxonomy" id="2585209"/>
    <lineage>
        <taxon>Eukaryota</taxon>
        <taxon>Metazoa</taxon>
        <taxon>Ecdysozoa</taxon>
        <taxon>Arthropoda</taxon>
        <taxon>Chelicerata</taxon>
        <taxon>Arachnida</taxon>
        <taxon>Araneae</taxon>
        <taxon>Araneomorphae</taxon>
        <taxon>Entelegynae</taxon>
        <taxon>Araneoidea</taxon>
        <taxon>Nephilidae</taxon>
        <taxon>Trichonephila</taxon>
    </lineage>
</organism>
<keyword evidence="2" id="KW-1185">Reference proteome</keyword>
<comment type="caution">
    <text evidence="1">The sequence shown here is derived from an EMBL/GenBank/DDBJ whole genome shotgun (WGS) entry which is preliminary data.</text>
</comment>
<dbReference type="InterPro" id="IPR036397">
    <property type="entry name" value="RNaseH_sf"/>
</dbReference>
<evidence type="ECO:0000313" key="2">
    <source>
        <dbReference type="Proteomes" id="UP000887159"/>
    </source>
</evidence>
<name>A0A8X6VYX4_TRICX</name>
<dbReference type="EMBL" id="BMAU01021370">
    <property type="protein sequence ID" value="GFY25014.1"/>
    <property type="molecule type" value="Genomic_DNA"/>
</dbReference>
<gene>
    <name evidence="1" type="primary">X975_10888</name>
    <name evidence="1" type="ORF">TNCV_2692051</name>
</gene>
<sequence length="76" mass="8925">MNCLTDCQTLPWPARSPDLCPIEHVWDMKGRRLRLPGNVDVLSQILKQMWQEIPQETIRVPNRSICNVEWKLASRL</sequence>
<dbReference type="GO" id="GO:0003676">
    <property type="term" value="F:nucleic acid binding"/>
    <property type="evidence" value="ECO:0007669"/>
    <property type="project" value="InterPro"/>
</dbReference>
<proteinExistence type="predicted"/>
<dbReference type="AlphaFoldDB" id="A0A8X6VYX4"/>
<reference evidence="1" key="1">
    <citation type="submission" date="2020-08" db="EMBL/GenBank/DDBJ databases">
        <title>Multicomponent nature underlies the extraordinary mechanical properties of spider dragline silk.</title>
        <authorList>
            <person name="Kono N."/>
            <person name="Nakamura H."/>
            <person name="Mori M."/>
            <person name="Yoshida Y."/>
            <person name="Ohtoshi R."/>
            <person name="Malay A.D."/>
            <person name="Moran D.A.P."/>
            <person name="Tomita M."/>
            <person name="Numata K."/>
            <person name="Arakawa K."/>
        </authorList>
    </citation>
    <scope>NUCLEOTIDE SEQUENCE</scope>
</reference>
<accession>A0A8X6VYX4</accession>